<protein>
    <submittedName>
        <fullName evidence="1">Uncharacterized protein</fullName>
    </submittedName>
</protein>
<keyword evidence="2" id="KW-1185">Reference proteome</keyword>
<sequence>MMPKKVIRRIPQQSWHQLRQDWRLSFVDYDEIGKPPSTSIQDLLEINESSFQHAGISGVGFSMLNSKEIMLREAIYLTHKASALLRSYSRDIENDDQTYAEVSAYTSSFFLARSITMLLGCYMSSSTVSSRYWLLDGRSNKGATSVILLPLNFKPGHIHTWDLFKNLVVKTTNTPFDPEFNAFVGGMPARDFAKTRNHLQYNNCAWMYDDLHIEDCDSREWIAPFSKTVYSNADPDDQNGHFGVVLSLMLFRAVNLLISDISENISSLTLERDILQHNARYCDRSVMVSSWLS</sequence>
<gene>
    <name evidence="1" type="ORF">GRB96_06360</name>
</gene>
<reference evidence="1 2" key="1">
    <citation type="submission" date="2019-12" db="EMBL/GenBank/DDBJ databases">
        <title>Draft genome sequencing of Halomonas alimentaria DSM 15356.</title>
        <authorList>
            <person name="Pandiyan K."/>
            <person name="Kushwaha P."/>
            <person name="Gowdham M."/>
            <person name="Chakdar H."/>
            <person name="Singh A."/>
            <person name="Kumar M."/>
            <person name="Saxena A.K."/>
        </authorList>
    </citation>
    <scope>NUCLEOTIDE SEQUENCE [LARGE SCALE GENOMIC DNA]</scope>
    <source>
        <strain evidence="1 2">DSM 15356</strain>
    </source>
</reference>
<dbReference type="RefSeq" id="WP_161431348.1">
    <property type="nucleotide sequence ID" value="NZ_WUTT01000001.1"/>
</dbReference>
<evidence type="ECO:0000313" key="1">
    <source>
        <dbReference type="EMBL" id="NAW34034.1"/>
    </source>
</evidence>
<dbReference type="EMBL" id="WUTT01000001">
    <property type="protein sequence ID" value="NAW34034.1"/>
    <property type="molecule type" value="Genomic_DNA"/>
</dbReference>
<comment type="caution">
    <text evidence="1">The sequence shown here is derived from an EMBL/GenBank/DDBJ whole genome shotgun (WGS) entry which is preliminary data.</text>
</comment>
<accession>A0A7X4W492</accession>
<name>A0A7X4W492_9GAMM</name>
<dbReference type="Proteomes" id="UP000487929">
    <property type="component" value="Unassembled WGS sequence"/>
</dbReference>
<proteinExistence type="predicted"/>
<evidence type="ECO:0000313" key="2">
    <source>
        <dbReference type="Proteomes" id="UP000487929"/>
    </source>
</evidence>
<organism evidence="1 2">
    <name type="scientific">Halomonas alimentaria</name>
    <dbReference type="NCBI Taxonomy" id="147248"/>
    <lineage>
        <taxon>Bacteria</taxon>
        <taxon>Pseudomonadati</taxon>
        <taxon>Pseudomonadota</taxon>
        <taxon>Gammaproteobacteria</taxon>
        <taxon>Oceanospirillales</taxon>
        <taxon>Halomonadaceae</taxon>
        <taxon>Halomonas</taxon>
    </lineage>
</organism>
<dbReference type="AlphaFoldDB" id="A0A7X4W492"/>